<reference evidence="8" key="1">
    <citation type="submission" date="2018-12" db="EMBL/GenBank/DDBJ databases">
        <title>Tengunoibacter tsumagoiensis gen. nov., sp. nov., Dictyobacter kobayashii sp. nov., D. alpinus sp. nov., and D. joshuensis sp. nov. and description of Dictyobacteraceae fam. nov. within the order Ktedonobacterales isolated from Tengu-no-mugimeshi.</title>
        <authorList>
            <person name="Wang C.M."/>
            <person name="Zheng Y."/>
            <person name="Sakai Y."/>
            <person name="Toyoda A."/>
            <person name="Minakuchi Y."/>
            <person name="Abe K."/>
            <person name="Yokota A."/>
            <person name="Yabe S."/>
        </authorList>
    </citation>
    <scope>NUCLEOTIDE SEQUENCE [LARGE SCALE GENOMIC DNA]</scope>
    <source>
        <strain evidence="8">Uno11</strain>
    </source>
</reference>
<gene>
    <name evidence="7" type="ORF">KDK_62320</name>
</gene>
<protein>
    <submittedName>
        <fullName evidence="7">Amino acid permease</fullName>
    </submittedName>
</protein>
<dbReference type="Pfam" id="PF13520">
    <property type="entry name" value="AA_permease_2"/>
    <property type="match status" value="1"/>
</dbReference>
<evidence type="ECO:0000256" key="2">
    <source>
        <dbReference type="ARBA" id="ARBA00022475"/>
    </source>
</evidence>
<feature type="transmembrane region" description="Helical" evidence="6">
    <location>
        <begin position="173"/>
        <end position="192"/>
    </location>
</feature>
<dbReference type="Gene3D" id="1.20.1740.10">
    <property type="entry name" value="Amino acid/polyamine transporter I"/>
    <property type="match status" value="1"/>
</dbReference>
<feature type="transmembrane region" description="Helical" evidence="6">
    <location>
        <begin position="414"/>
        <end position="435"/>
    </location>
</feature>
<feature type="transmembrane region" description="Helical" evidence="6">
    <location>
        <begin position="29"/>
        <end position="48"/>
    </location>
</feature>
<dbReference type="PIRSF" id="PIRSF006060">
    <property type="entry name" value="AA_transporter"/>
    <property type="match status" value="1"/>
</dbReference>
<evidence type="ECO:0000256" key="4">
    <source>
        <dbReference type="ARBA" id="ARBA00022989"/>
    </source>
</evidence>
<feature type="transmembrane region" description="Helical" evidence="6">
    <location>
        <begin position="291"/>
        <end position="317"/>
    </location>
</feature>
<dbReference type="EMBL" id="BIFS01000002">
    <property type="protein sequence ID" value="GCE22432.1"/>
    <property type="molecule type" value="Genomic_DNA"/>
</dbReference>
<feature type="transmembrane region" description="Helical" evidence="6">
    <location>
        <begin position="54"/>
        <end position="73"/>
    </location>
</feature>
<keyword evidence="5 6" id="KW-0472">Membrane</keyword>
<organism evidence="7 8">
    <name type="scientific">Dictyobacter kobayashii</name>
    <dbReference type="NCBI Taxonomy" id="2014872"/>
    <lineage>
        <taxon>Bacteria</taxon>
        <taxon>Bacillati</taxon>
        <taxon>Chloroflexota</taxon>
        <taxon>Ktedonobacteria</taxon>
        <taxon>Ktedonobacterales</taxon>
        <taxon>Dictyobacteraceae</taxon>
        <taxon>Dictyobacter</taxon>
    </lineage>
</organism>
<dbReference type="RefSeq" id="WP_126555253.1">
    <property type="nucleotide sequence ID" value="NZ_BIFS01000002.1"/>
</dbReference>
<dbReference type="AlphaFoldDB" id="A0A402ATK6"/>
<dbReference type="PANTHER" id="PTHR42770:SF16">
    <property type="entry name" value="AMINO ACID PERMEASE"/>
    <property type="match status" value="1"/>
</dbReference>
<keyword evidence="4 6" id="KW-1133">Transmembrane helix</keyword>
<feature type="transmembrane region" description="Helical" evidence="6">
    <location>
        <begin position="383"/>
        <end position="402"/>
    </location>
</feature>
<dbReference type="PANTHER" id="PTHR42770">
    <property type="entry name" value="AMINO ACID TRANSPORTER-RELATED"/>
    <property type="match status" value="1"/>
</dbReference>
<evidence type="ECO:0000256" key="6">
    <source>
        <dbReference type="SAM" id="Phobius"/>
    </source>
</evidence>
<feature type="transmembrane region" description="Helical" evidence="6">
    <location>
        <begin position="441"/>
        <end position="462"/>
    </location>
</feature>
<keyword evidence="3 6" id="KW-0812">Transmembrane</keyword>
<accession>A0A402ATK6</accession>
<evidence type="ECO:0000256" key="5">
    <source>
        <dbReference type="ARBA" id="ARBA00023136"/>
    </source>
</evidence>
<dbReference type="GO" id="GO:0022857">
    <property type="term" value="F:transmembrane transporter activity"/>
    <property type="evidence" value="ECO:0007669"/>
    <property type="project" value="InterPro"/>
</dbReference>
<evidence type="ECO:0000256" key="1">
    <source>
        <dbReference type="ARBA" id="ARBA00004651"/>
    </source>
</evidence>
<dbReference type="GO" id="GO:0005886">
    <property type="term" value="C:plasma membrane"/>
    <property type="evidence" value="ECO:0007669"/>
    <property type="project" value="UniProtKB-SubCell"/>
</dbReference>
<keyword evidence="2" id="KW-1003">Cell membrane</keyword>
<feature type="transmembrane region" description="Helical" evidence="6">
    <location>
        <begin position="351"/>
        <end position="377"/>
    </location>
</feature>
<feature type="transmembrane region" description="Helical" evidence="6">
    <location>
        <begin position="246"/>
        <end position="271"/>
    </location>
</feature>
<feature type="transmembrane region" description="Helical" evidence="6">
    <location>
        <begin position="142"/>
        <end position="161"/>
    </location>
</feature>
<comment type="subcellular location">
    <subcellularLocation>
        <location evidence="1">Cell membrane</location>
        <topology evidence="1">Multi-pass membrane protein</topology>
    </subcellularLocation>
</comment>
<evidence type="ECO:0000313" key="8">
    <source>
        <dbReference type="Proteomes" id="UP000287188"/>
    </source>
</evidence>
<feature type="transmembrane region" description="Helical" evidence="6">
    <location>
        <begin position="101"/>
        <end position="122"/>
    </location>
</feature>
<dbReference type="Proteomes" id="UP000287188">
    <property type="component" value="Unassembled WGS sequence"/>
</dbReference>
<sequence>MSDASSPVPATTSTAAPALGKGILGLRHAVVISVAVMSPAASIFFNTIPQAGVVGAAIPLCYVIGFIVALLVANQYSELSRELPSSGSAYTYVREGLSPHWGFLTGWLGLIAVATGAPYSFVLMSANIQALVQRWFGLNVSWIFWFVLAVGIVFALCYTGIRQSLSVDMTLLAFEMGICLILALLVFFHVGSQGGLSTAPFNIGQVPKGGDLTVGIILAVLSFIGFETAATLGEETSNPHRNIPRAVFGSMLVVGVFYVLMAYVATIGYGINNMATDYANDPAPFDTIGRHFSGGLFASIIDLAGTLSFFSAALAIINGGARIIYTVGRDGLLPRWTALTHATHQTPIGAVTFLCLFALACGIPMGIFMTPITAFSFLGTLDALFILPIYILVNVACIRFFWRQRRRQFKPIRHLLIPILSTLLMGAIFVAAFASPGPAPLSFVPVVVGLWIIAGLVLLWPLRAKIADS</sequence>
<evidence type="ECO:0000256" key="3">
    <source>
        <dbReference type="ARBA" id="ARBA00022692"/>
    </source>
</evidence>
<dbReference type="OrthoDB" id="9762947at2"/>
<keyword evidence="8" id="KW-1185">Reference proteome</keyword>
<name>A0A402ATK6_9CHLR</name>
<dbReference type="InterPro" id="IPR002293">
    <property type="entry name" value="AA/rel_permease1"/>
</dbReference>
<comment type="caution">
    <text evidence="7">The sequence shown here is derived from an EMBL/GenBank/DDBJ whole genome shotgun (WGS) entry which is preliminary data.</text>
</comment>
<proteinExistence type="predicted"/>
<dbReference type="InterPro" id="IPR050367">
    <property type="entry name" value="APC_superfamily"/>
</dbReference>
<evidence type="ECO:0000313" key="7">
    <source>
        <dbReference type="EMBL" id="GCE22432.1"/>
    </source>
</evidence>